<dbReference type="Pfam" id="PF22738">
    <property type="entry name" value="NNH7"/>
    <property type="match status" value="1"/>
</dbReference>
<evidence type="ECO:0000313" key="3">
    <source>
        <dbReference type="Proteomes" id="UP000600365"/>
    </source>
</evidence>
<protein>
    <recommendedName>
        <fullName evidence="1">NACHT N-terminal Helical domain-containing protein</fullName>
    </recommendedName>
</protein>
<dbReference type="EMBL" id="BMMM01000003">
    <property type="protein sequence ID" value="GGN59846.1"/>
    <property type="molecule type" value="Genomic_DNA"/>
</dbReference>
<comment type="caution">
    <text evidence="2">The sequence shown here is derived from an EMBL/GenBank/DDBJ whole genome shotgun (WGS) entry which is preliminary data.</text>
</comment>
<accession>A0A918D242</accession>
<dbReference type="Gene3D" id="3.40.50.300">
    <property type="entry name" value="P-loop containing nucleotide triphosphate hydrolases"/>
    <property type="match status" value="1"/>
</dbReference>
<evidence type="ECO:0000259" key="1">
    <source>
        <dbReference type="Pfam" id="PF22738"/>
    </source>
</evidence>
<evidence type="ECO:0000313" key="2">
    <source>
        <dbReference type="EMBL" id="GGN59846.1"/>
    </source>
</evidence>
<dbReference type="SUPFAM" id="SSF52540">
    <property type="entry name" value="P-loop containing nucleoside triphosphate hydrolases"/>
    <property type="match status" value="1"/>
</dbReference>
<dbReference type="InterPro" id="IPR027417">
    <property type="entry name" value="P-loop_NTPase"/>
</dbReference>
<dbReference type="AlphaFoldDB" id="A0A918D242"/>
<sequence>MDTLCVRAIAAGGSGAVGVGLSYRDAVRLLGGSEGRTVEALDRLTGGLLLATSGTGIGLVSNLFDVRGELARLSAGLVHGIGERARGLSRFERSERMVAAHAVVVLAAYFEVLSETELPCEARELELAGHEQVTAAGGESVGSRRLGSLAAGLLRAEVPMPVPQRPYEATLEVLLDFYRRLSGEVTRFVSGLAAWDRLDDTRRDHFSRTLADDLPARAVARYEDLFRQLALDCPELAFWANLVDHQATRAQLRTLSAGLEGVGEALSRIVSGRPADAWITGLSRAHAAVLDRPILTSRDVLDGTSLPALGAAYVNPDYRVSEVGPSEQFAAEDWWAERTVRGDLERFLVGHLTSPQAVRAPLIVLGQPGSGKSVLTQVLAARLPPADFLVVRVVLREAAAEADLQTQIEHAVRAATGESVNWPELVHRGQGALPVVMLDGFDELLQATGASQTDYLLRVADFQAREAIQGRPVAVLVTSRTAVVDRARPAEGMLAVRLEPFNHSQVAQWLDVWNRTNADGFAARDVRPLAAETVLAHGELASQPLLLLMLALYDSDRNALQRHSAALGQAELYERLLTSFAAREVRKTGAALAEAQLDEAVERELTQLSVVAFAMFNRGRQWISATELDADLAGLGPDAAGGPAPTGLRATLTSAQLVLGRFFFVHEARASREGRTLSAYEFLHATFGEFLVARLITQELDDLVDSVRHSPRRGRPSAIDDAFLHALMSFMPLTTRGTVVSFLSERLSGWPRTRRNHAVTLLLDLFHYALEARHDTRYGDYTPQRLEVPARPATYSVNLVLLAAATTTAGGLSGGDLFPDVNDPVTPWRRLALLWRSQCPAEGWSGLISTLVLERVWENGRRQVRVSLRGDGAAESWRSDPYWTYDYGPDYEMRPRTDGDWLAWVQHDNGELREQARFLCDAADDVFAHGLEPWAGAWDTAVVTFFDSGSQAPVSAVSALVRLWLTVDDDSSSEDLTAAFDECLQISLNGFAPFDRETRRRFRRVFLRRLAADWERLDDAWMERAMRAIHEGGKEAADEGPLLLEAAREILPDQLKARWPDES</sequence>
<organism evidence="2 3">
    <name type="scientific">Streptomyces albiflavescens</name>
    <dbReference type="NCBI Taxonomy" id="1623582"/>
    <lineage>
        <taxon>Bacteria</taxon>
        <taxon>Bacillati</taxon>
        <taxon>Actinomycetota</taxon>
        <taxon>Actinomycetes</taxon>
        <taxon>Kitasatosporales</taxon>
        <taxon>Streptomycetaceae</taxon>
        <taxon>Streptomyces</taxon>
    </lineage>
</organism>
<reference evidence="2 3" key="1">
    <citation type="journal article" date="2014" name="Int. J. Syst. Evol. Microbiol.">
        <title>Complete genome sequence of Corynebacterium casei LMG S-19264T (=DSM 44701T), isolated from a smear-ripened cheese.</title>
        <authorList>
            <consortium name="US DOE Joint Genome Institute (JGI-PGF)"/>
            <person name="Walter F."/>
            <person name="Albersmeier A."/>
            <person name="Kalinowski J."/>
            <person name="Ruckert C."/>
        </authorList>
    </citation>
    <scope>NUCLEOTIDE SEQUENCE [LARGE SCALE GENOMIC DNA]</scope>
    <source>
        <strain evidence="2 3">CGMCC 4.7111</strain>
    </source>
</reference>
<keyword evidence="3" id="KW-1185">Reference proteome</keyword>
<feature type="domain" description="NACHT N-terminal Helical" evidence="1">
    <location>
        <begin position="21"/>
        <end position="243"/>
    </location>
</feature>
<name>A0A918D242_9ACTN</name>
<proteinExistence type="predicted"/>
<dbReference type="Proteomes" id="UP000600365">
    <property type="component" value="Unassembled WGS sequence"/>
</dbReference>
<gene>
    <name evidence="2" type="ORF">GCM10011579_024390</name>
</gene>
<dbReference type="InterPro" id="IPR054567">
    <property type="entry name" value="NNH7"/>
</dbReference>